<evidence type="ECO:0000313" key="2">
    <source>
        <dbReference type="Proteomes" id="UP000557392"/>
    </source>
</evidence>
<proteinExistence type="predicted"/>
<evidence type="ECO:0000313" key="1">
    <source>
        <dbReference type="EMBL" id="MBB4099007.1"/>
    </source>
</evidence>
<name>A0A7W6NWV9_9SPHN</name>
<sequence length="129" mass="13718">MQAEASFAPRGDPAFGDAAPAIRRLLAEAAPHPKGPQHFCAIGYRGPEGATGWVHWREGERLILWLGRGDGSDSADALLRSNRNLNLKTDVVATEADVAGSTYLVTRAWVAAKLADCVAKGDKYTISAS</sequence>
<dbReference type="Proteomes" id="UP000557392">
    <property type="component" value="Unassembled WGS sequence"/>
</dbReference>
<dbReference type="RefSeq" id="WP_183998246.1">
    <property type="nucleotide sequence ID" value="NZ_JACIEH010000002.1"/>
</dbReference>
<protein>
    <submittedName>
        <fullName evidence="1">Uncharacterized protein</fullName>
    </submittedName>
</protein>
<gene>
    <name evidence="1" type="ORF">GGR46_002571</name>
</gene>
<organism evidence="1 2">
    <name type="scientific">Sphingomonas kyeonggiensis</name>
    <dbReference type="NCBI Taxonomy" id="1268553"/>
    <lineage>
        <taxon>Bacteria</taxon>
        <taxon>Pseudomonadati</taxon>
        <taxon>Pseudomonadota</taxon>
        <taxon>Alphaproteobacteria</taxon>
        <taxon>Sphingomonadales</taxon>
        <taxon>Sphingomonadaceae</taxon>
        <taxon>Sphingomonas</taxon>
    </lineage>
</organism>
<comment type="caution">
    <text evidence="1">The sequence shown here is derived from an EMBL/GenBank/DDBJ whole genome shotgun (WGS) entry which is preliminary data.</text>
</comment>
<dbReference type="AlphaFoldDB" id="A0A7W6NWV9"/>
<dbReference type="EMBL" id="JACIEH010000002">
    <property type="protein sequence ID" value="MBB4099007.1"/>
    <property type="molecule type" value="Genomic_DNA"/>
</dbReference>
<accession>A0A7W6NWV9</accession>
<keyword evidence="2" id="KW-1185">Reference proteome</keyword>
<reference evidence="1 2" key="1">
    <citation type="submission" date="2020-08" db="EMBL/GenBank/DDBJ databases">
        <title>Genomic Encyclopedia of Type Strains, Phase IV (KMG-IV): sequencing the most valuable type-strain genomes for metagenomic binning, comparative biology and taxonomic classification.</title>
        <authorList>
            <person name="Goeker M."/>
        </authorList>
    </citation>
    <scope>NUCLEOTIDE SEQUENCE [LARGE SCALE GENOMIC DNA]</scope>
    <source>
        <strain evidence="1 2">DSM 101806</strain>
    </source>
</reference>